<dbReference type="PIRSF" id="PIRSF037227">
    <property type="entry name" value="Aminobenzoyl-glu_utiliz_pB"/>
    <property type="match status" value="1"/>
</dbReference>
<dbReference type="InterPro" id="IPR002933">
    <property type="entry name" value="Peptidase_M20"/>
</dbReference>
<evidence type="ECO:0000259" key="2">
    <source>
        <dbReference type="Pfam" id="PF07687"/>
    </source>
</evidence>
<dbReference type="InterPro" id="IPR011650">
    <property type="entry name" value="Peptidase_M20_dimer"/>
</dbReference>
<dbReference type="GO" id="GO:0005737">
    <property type="term" value="C:cytoplasm"/>
    <property type="evidence" value="ECO:0007669"/>
    <property type="project" value="TreeGrafter"/>
</dbReference>
<name>A0AAT9LCP3_9FIRM</name>
<dbReference type="NCBIfam" id="TIGR01891">
    <property type="entry name" value="amidohydrolases"/>
    <property type="match status" value="1"/>
</dbReference>
<dbReference type="SUPFAM" id="SSF53187">
    <property type="entry name" value="Zn-dependent exopeptidases"/>
    <property type="match status" value="1"/>
</dbReference>
<dbReference type="FunFam" id="3.30.70.360:FF:000004">
    <property type="entry name" value="Peptidase M20 domain-containing protein 2"/>
    <property type="match status" value="1"/>
</dbReference>
<dbReference type="Pfam" id="PF07687">
    <property type="entry name" value="M20_dimer"/>
    <property type="match status" value="1"/>
</dbReference>
<dbReference type="Gene3D" id="3.40.630.10">
    <property type="entry name" value="Zn peptidases"/>
    <property type="match status" value="2"/>
</dbReference>
<dbReference type="PANTHER" id="PTHR30575">
    <property type="entry name" value="PEPTIDASE M20"/>
    <property type="match status" value="1"/>
</dbReference>
<feature type="region of interest" description="Disordered" evidence="1">
    <location>
        <begin position="1"/>
        <end position="25"/>
    </location>
</feature>
<dbReference type="InterPro" id="IPR052030">
    <property type="entry name" value="Peptidase_M20/M20A_hydrolases"/>
</dbReference>
<dbReference type="SUPFAM" id="SSF55031">
    <property type="entry name" value="Bacterial exopeptidase dimerisation domain"/>
    <property type="match status" value="1"/>
</dbReference>
<dbReference type="EMBL" id="CP062796">
    <property type="protein sequence ID" value="QUL98293.1"/>
    <property type="molecule type" value="Genomic_DNA"/>
</dbReference>
<reference evidence="3" key="2">
    <citation type="journal article" date="2023" name="Biology">
        <title>Prokaryotic Life Associated with Coal-Fire Gas Vents Revealed by Metagenomics.</title>
        <authorList>
            <person name="Kadnikov V.V."/>
            <person name="Mardanov A.V."/>
            <person name="Beletsky A.V."/>
            <person name="Karnachuk O.V."/>
            <person name="Ravin N.V."/>
        </authorList>
    </citation>
    <scope>NUCLEOTIDE SEQUENCE</scope>
    <source>
        <strain evidence="3">Bu02</strain>
    </source>
</reference>
<dbReference type="PANTHER" id="PTHR30575:SF0">
    <property type="entry name" value="XAA-ARG DIPEPTIDASE"/>
    <property type="match status" value="1"/>
</dbReference>
<dbReference type="InterPro" id="IPR017439">
    <property type="entry name" value="Amidohydrolase"/>
</dbReference>
<protein>
    <submittedName>
        <fullName evidence="3">Amidohydrolase</fullName>
    </submittedName>
</protein>
<dbReference type="GO" id="GO:0071713">
    <property type="term" value="F:para-aminobenzoyl-glutamate hydrolase activity"/>
    <property type="evidence" value="ECO:0007669"/>
    <property type="project" value="TreeGrafter"/>
</dbReference>
<organism evidence="3">
    <name type="scientific">Candidatus Fermentithermobacillus carboniphilus</name>
    <dbReference type="NCBI Taxonomy" id="3085328"/>
    <lineage>
        <taxon>Bacteria</taxon>
        <taxon>Bacillati</taxon>
        <taxon>Bacillota</taxon>
        <taxon>Candidatus Fermentithermobacillia</taxon>
        <taxon>Candidatus Fermentithermobacillales</taxon>
        <taxon>Candidatus Fermentithermobacillaceae</taxon>
        <taxon>Candidatus Fermentithermobacillus</taxon>
    </lineage>
</organism>
<dbReference type="Gene3D" id="3.30.70.360">
    <property type="match status" value="1"/>
</dbReference>
<feature type="domain" description="Peptidase M20 dimerisation" evidence="2">
    <location>
        <begin position="217"/>
        <end position="307"/>
    </location>
</feature>
<dbReference type="KEGG" id="fcz:IMF26_09740"/>
<dbReference type="GO" id="GO:0046657">
    <property type="term" value="P:folic acid catabolic process"/>
    <property type="evidence" value="ECO:0007669"/>
    <property type="project" value="TreeGrafter"/>
</dbReference>
<dbReference type="InterPro" id="IPR017145">
    <property type="entry name" value="Aminobenzoyl-glu_utiliz_pB"/>
</dbReference>
<accession>A0AAT9LCP3</accession>
<proteinExistence type="predicted"/>
<evidence type="ECO:0000313" key="3">
    <source>
        <dbReference type="EMBL" id="QUL98293.1"/>
    </source>
</evidence>
<dbReference type="GO" id="GO:0016805">
    <property type="term" value="F:dipeptidase activity"/>
    <property type="evidence" value="ECO:0007669"/>
    <property type="project" value="TreeGrafter"/>
</dbReference>
<evidence type="ECO:0000256" key="1">
    <source>
        <dbReference type="SAM" id="MobiDB-lite"/>
    </source>
</evidence>
<sequence>MDKDVRNVHGDAAPAAGAPGKVAQGSGVTYKDAPVAEAGFRWIEENSKDLEKLSDEIWGYAELGLHEHKSAKALASYLERHGFIVESGVAGMPTAFVATWGEGRPVVGFLGEYDALPGVSQKPSPVREEVVPGGPGHGCGHNLLGVGAAAGAIALKEEMRARGIKGTVKYFGCPAEENFSGKAFMAREGLFNDLDACLTWHPGPMNVVRGGSSLAVKSMNITFHGIASHAAGAPHLGRSALDAVELMNVGVNYLREHIIEKARIHYVTTNGGLQPNVVPAEARVWYYVRAPHMDQLEEIYQRVLKCAEGASIMTETTYDVQVLEAIYEVLPNRTLEDVLAEAMAVAGPPRFGKEDWEFARKIQETFPPGQIEAVFKDETLTDEIKEKLRGKALCDEVLGRPPVPPESRGSTDVGDVSWCTPTSQFSTACVALGTPGHSWQYTAQVGMGIGHAGMIAAARTLVQAGLRLMTDREVIEKAKEEFRKRTGGKPYKSALPPEVKPAFDQFNKM</sequence>
<dbReference type="InterPro" id="IPR036264">
    <property type="entry name" value="Bact_exopeptidase_dim_dom"/>
</dbReference>
<dbReference type="Pfam" id="PF01546">
    <property type="entry name" value="Peptidase_M20"/>
    <property type="match status" value="1"/>
</dbReference>
<reference evidence="3" key="1">
    <citation type="submission" date="2020-10" db="EMBL/GenBank/DDBJ databases">
        <authorList>
            <person name="Kadnikov V."/>
            <person name="Beletsky A.V."/>
            <person name="Mardanov A.V."/>
            <person name="Karnachuk O.V."/>
            <person name="Ravin N.V."/>
        </authorList>
    </citation>
    <scope>NUCLEOTIDE SEQUENCE</scope>
    <source>
        <strain evidence="3">Bu02</strain>
    </source>
</reference>
<dbReference type="AlphaFoldDB" id="A0AAT9LCP3"/>
<gene>
    <name evidence="3" type="ORF">IMF26_09740</name>
</gene>